<keyword evidence="1" id="KW-0472">Membrane</keyword>
<keyword evidence="3" id="KW-1185">Reference proteome</keyword>
<protein>
    <submittedName>
        <fullName evidence="2">Uncharacterized protein</fullName>
    </submittedName>
</protein>
<dbReference type="Proteomes" id="UP000324595">
    <property type="component" value="Unassembled WGS sequence"/>
</dbReference>
<name>A0A5D3YHN8_9BACT</name>
<gene>
    <name evidence="2" type="ORF">LX73_2285</name>
</gene>
<reference evidence="2 3" key="1">
    <citation type="submission" date="2019-07" db="EMBL/GenBank/DDBJ databases">
        <title>Genomic Encyclopedia of Archaeal and Bacterial Type Strains, Phase II (KMG-II): from individual species to whole genera.</title>
        <authorList>
            <person name="Goeker M."/>
        </authorList>
    </citation>
    <scope>NUCLEOTIDE SEQUENCE [LARGE SCALE GENOMIC DNA]</scope>
    <source>
        <strain evidence="2 3">DSM 21935</strain>
    </source>
</reference>
<evidence type="ECO:0000313" key="2">
    <source>
        <dbReference type="EMBL" id="TYP92039.1"/>
    </source>
</evidence>
<accession>A0A5D3YHN8</accession>
<dbReference type="RefSeq" id="WP_148899605.1">
    <property type="nucleotide sequence ID" value="NZ_VNHY01000004.1"/>
</dbReference>
<sequence>MVKYMERVEGEETIFQNGTAGILFTNKRIRKYYRTGRKPSFRTILIDEIDSIDLKYSSSIRAIISAILFAVISYSLFVQPYQYTNDLAFLSAAACLISIVYYFKTREYTCTIRAGKSEINFPKKVADEEDLIDAINKVEVAKIGLSNN</sequence>
<evidence type="ECO:0000256" key="1">
    <source>
        <dbReference type="SAM" id="Phobius"/>
    </source>
</evidence>
<feature type="transmembrane region" description="Helical" evidence="1">
    <location>
        <begin position="87"/>
        <end position="103"/>
    </location>
</feature>
<feature type="transmembrane region" description="Helical" evidence="1">
    <location>
        <begin position="62"/>
        <end position="81"/>
    </location>
</feature>
<dbReference type="EMBL" id="VNHY01000004">
    <property type="protein sequence ID" value="TYP92039.1"/>
    <property type="molecule type" value="Genomic_DNA"/>
</dbReference>
<proteinExistence type="predicted"/>
<organism evidence="2 3">
    <name type="scientific">Fodinibius salinus</name>
    <dbReference type="NCBI Taxonomy" id="860790"/>
    <lineage>
        <taxon>Bacteria</taxon>
        <taxon>Pseudomonadati</taxon>
        <taxon>Balneolota</taxon>
        <taxon>Balneolia</taxon>
        <taxon>Balneolales</taxon>
        <taxon>Balneolaceae</taxon>
        <taxon>Fodinibius</taxon>
    </lineage>
</organism>
<keyword evidence="1" id="KW-0812">Transmembrane</keyword>
<evidence type="ECO:0000313" key="3">
    <source>
        <dbReference type="Proteomes" id="UP000324595"/>
    </source>
</evidence>
<keyword evidence="1" id="KW-1133">Transmembrane helix</keyword>
<dbReference type="AlphaFoldDB" id="A0A5D3YHN8"/>
<comment type="caution">
    <text evidence="2">The sequence shown here is derived from an EMBL/GenBank/DDBJ whole genome shotgun (WGS) entry which is preliminary data.</text>
</comment>